<protein>
    <recommendedName>
        <fullName evidence="4">Response regulatory domain-containing protein</fullName>
    </recommendedName>
</protein>
<dbReference type="EMBL" id="AP021874">
    <property type="protein sequence ID" value="BBO71676.1"/>
    <property type="molecule type" value="Genomic_DNA"/>
</dbReference>
<dbReference type="PANTHER" id="PTHR44591:SF3">
    <property type="entry name" value="RESPONSE REGULATORY DOMAIN-CONTAINING PROTEIN"/>
    <property type="match status" value="1"/>
</dbReference>
<dbReference type="SUPFAM" id="SSF52172">
    <property type="entry name" value="CheY-like"/>
    <property type="match status" value="1"/>
</dbReference>
<dbReference type="InterPro" id="IPR001789">
    <property type="entry name" value="Sig_transdc_resp-reg_receiver"/>
</dbReference>
<dbReference type="KEGG" id="dalk:DSCA_56060"/>
<dbReference type="Gene3D" id="3.40.50.2300">
    <property type="match status" value="1"/>
</dbReference>
<feature type="modified residue" description="4-aspartylphosphate" evidence="2">
    <location>
        <position position="61"/>
    </location>
</feature>
<evidence type="ECO:0000256" key="1">
    <source>
        <dbReference type="ARBA" id="ARBA00022553"/>
    </source>
</evidence>
<evidence type="ECO:0000313" key="5">
    <source>
        <dbReference type="EMBL" id="BBO71676.1"/>
    </source>
</evidence>
<dbReference type="GO" id="GO:0000160">
    <property type="term" value="P:phosphorelay signal transduction system"/>
    <property type="evidence" value="ECO:0007669"/>
    <property type="project" value="InterPro"/>
</dbReference>
<dbReference type="PANTHER" id="PTHR44591">
    <property type="entry name" value="STRESS RESPONSE REGULATOR PROTEIN 1"/>
    <property type="match status" value="1"/>
</dbReference>
<dbReference type="SMART" id="SM00448">
    <property type="entry name" value="REC"/>
    <property type="match status" value="1"/>
</dbReference>
<gene>
    <name evidence="5" type="ORF">DSCA_56060</name>
</gene>
<reference evidence="5 6" key="1">
    <citation type="submission" date="2019-11" db="EMBL/GenBank/DDBJ databases">
        <title>Comparative genomics of hydrocarbon-degrading Desulfosarcina strains.</title>
        <authorList>
            <person name="Watanabe M."/>
            <person name="Kojima H."/>
            <person name="Fukui M."/>
        </authorList>
    </citation>
    <scope>NUCLEOTIDE SEQUENCE [LARGE SCALE GENOMIC DNA]</scope>
    <source>
        <strain evidence="5 6">PL12</strain>
    </source>
</reference>
<name>A0A5K7YR05_9BACT</name>
<evidence type="ECO:0000313" key="6">
    <source>
        <dbReference type="Proteomes" id="UP000427906"/>
    </source>
</evidence>
<dbReference type="Pfam" id="PF00072">
    <property type="entry name" value="Response_reg"/>
    <property type="match status" value="1"/>
</dbReference>
<evidence type="ECO:0000256" key="2">
    <source>
        <dbReference type="PROSITE-ProRule" id="PRU00169"/>
    </source>
</evidence>
<organism evidence="5 6">
    <name type="scientific">Desulfosarcina alkanivorans</name>
    <dbReference type="NCBI Taxonomy" id="571177"/>
    <lineage>
        <taxon>Bacteria</taxon>
        <taxon>Pseudomonadati</taxon>
        <taxon>Thermodesulfobacteriota</taxon>
        <taxon>Desulfobacteria</taxon>
        <taxon>Desulfobacterales</taxon>
        <taxon>Desulfosarcinaceae</taxon>
        <taxon>Desulfosarcina</taxon>
    </lineage>
</organism>
<evidence type="ECO:0000259" key="4">
    <source>
        <dbReference type="PROSITE" id="PS50110"/>
    </source>
</evidence>
<feature type="region of interest" description="Disordered" evidence="3">
    <location>
        <begin position="132"/>
        <end position="153"/>
    </location>
</feature>
<sequence>MEPIFPGNIQVLKIIVVDSEKPEKATVKMIESCGFRVSIARTGKAALKLFGEADFDLILLDMFLPDCMGYELIPDFRKKNPDVRIISTTTYNTREIETNSRALGVTYYMSKPFRSETLKSLLKHMARQIDRRVGAAGRNQGGENATHSTRRLR</sequence>
<accession>A0A5K7YR05</accession>
<dbReference type="Proteomes" id="UP000427906">
    <property type="component" value="Chromosome"/>
</dbReference>
<feature type="domain" description="Response regulatory" evidence="4">
    <location>
        <begin position="12"/>
        <end position="126"/>
    </location>
</feature>
<dbReference type="InterPro" id="IPR011006">
    <property type="entry name" value="CheY-like_superfamily"/>
</dbReference>
<keyword evidence="1 2" id="KW-0597">Phosphoprotein</keyword>
<dbReference type="AlphaFoldDB" id="A0A5K7YR05"/>
<dbReference type="InterPro" id="IPR050595">
    <property type="entry name" value="Bact_response_regulator"/>
</dbReference>
<evidence type="ECO:0000256" key="3">
    <source>
        <dbReference type="SAM" id="MobiDB-lite"/>
    </source>
</evidence>
<proteinExistence type="predicted"/>
<keyword evidence="6" id="KW-1185">Reference proteome</keyword>
<dbReference type="CDD" id="cd00156">
    <property type="entry name" value="REC"/>
    <property type="match status" value="1"/>
</dbReference>
<dbReference type="PROSITE" id="PS50110">
    <property type="entry name" value="RESPONSE_REGULATORY"/>
    <property type="match status" value="1"/>
</dbReference>